<protein>
    <recommendedName>
        <fullName evidence="2">SAM domain-containing protein</fullName>
    </recommendedName>
</protein>
<dbReference type="InterPro" id="IPR013761">
    <property type="entry name" value="SAM/pointed_sf"/>
</dbReference>
<dbReference type="SMART" id="SM00454">
    <property type="entry name" value="SAM"/>
    <property type="match status" value="1"/>
</dbReference>
<accession>A0A833XPL8</accession>
<keyword evidence="1" id="KW-0677">Repeat</keyword>
<feature type="domain" description="SAM" evidence="2">
    <location>
        <begin position="237"/>
        <end position="295"/>
    </location>
</feature>
<reference evidence="3" key="2">
    <citation type="submission" date="2020-03" db="EMBL/GenBank/DDBJ databases">
        <title>Walnut 2.0.</title>
        <authorList>
            <person name="Marrano A."/>
            <person name="Britton M."/>
            <person name="Zimin A.V."/>
            <person name="Zaini P.A."/>
            <person name="Workman R."/>
            <person name="Puiu D."/>
            <person name="Bianco L."/>
            <person name="Allen B.J."/>
            <person name="Troggio M."/>
            <person name="Leslie C.A."/>
            <person name="Timp W."/>
            <person name="Dendekar A."/>
            <person name="Salzberg S.L."/>
            <person name="Neale D.B."/>
        </authorList>
    </citation>
    <scope>NUCLEOTIDE SEQUENCE</scope>
    <source>
        <tissue evidence="3">Leaves</tissue>
    </source>
</reference>
<comment type="caution">
    <text evidence="3">The sequence shown here is derived from an EMBL/GenBank/DDBJ whole genome shotgun (WGS) entry which is preliminary data.</text>
</comment>
<sequence length="301" mass="33481">MLLMADILEHHIFGMQLYARNTKDCLLIIQADCLLMVRTKQHLVATPRNKNITPSGYIDSSKSDNDLDLQGEGGWVIVKKQRVTILVPPLPAAKKLITQKPGPSQPQAIPRKTTSNQIEAPIDICPRILSVDEREKSIPLAPRKGIQITRKVPAQDLSTLAKPLRVDSIMEAGGLSRVDQVGTSKTDKRFGVSDTSKAIKRPRLLHCPSGFFDGGMLVSQRLRASNLERNLQKAGGLSRWLASLGLSQFVRIFQRKSVNKFQLVNLTMKKLKDMGANAVGPRRKLIHAIDCVCQPYYFEAI</sequence>
<dbReference type="PANTHER" id="PTHR10627">
    <property type="entry name" value="SCP160"/>
    <property type="match status" value="1"/>
</dbReference>
<evidence type="ECO:0000313" key="4">
    <source>
        <dbReference type="Proteomes" id="UP000619265"/>
    </source>
</evidence>
<dbReference type="CDD" id="cd09487">
    <property type="entry name" value="SAM_superfamily"/>
    <property type="match status" value="1"/>
</dbReference>
<dbReference type="Pfam" id="PF07647">
    <property type="entry name" value="SAM_2"/>
    <property type="match status" value="1"/>
</dbReference>
<evidence type="ECO:0000256" key="1">
    <source>
        <dbReference type="ARBA" id="ARBA00022737"/>
    </source>
</evidence>
<dbReference type="AlphaFoldDB" id="A0A833XPL8"/>
<organism evidence="3 4">
    <name type="scientific">Juglans regia</name>
    <name type="common">English walnut</name>
    <dbReference type="NCBI Taxonomy" id="51240"/>
    <lineage>
        <taxon>Eukaryota</taxon>
        <taxon>Viridiplantae</taxon>
        <taxon>Streptophyta</taxon>
        <taxon>Embryophyta</taxon>
        <taxon>Tracheophyta</taxon>
        <taxon>Spermatophyta</taxon>
        <taxon>Magnoliopsida</taxon>
        <taxon>eudicotyledons</taxon>
        <taxon>Gunneridae</taxon>
        <taxon>Pentapetalae</taxon>
        <taxon>rosids</taxon>
        <taxon>fabids</taxon>
        <taxon>Fagales</taxon>
        <taxon>Juglandaceae</taxon>
        <taxon>Juglans</taxon>
    </lineage>
</organism>
<dbReference type="EMBL" id="LIHL02000003">
    <property type="protein sequence ID" value="KAF5473987.1"/>
    <property type="molecule type" value="Genomic_DNA"/>
</dbReference>
<dbReference type="Proteomes" id="UP000619265">
    <property type="component" value="Unassembled WGS sequence"/>
</dbReference>
<name>A0A833XPL8_JUGRE</name>
<dbReference type="PROSITE" id="PS50105">
    <property type="entry name" value="SAM_DOMAIN"/>
    <property type="match status" value="1"/>
</dbReference>
<evidence type="ECO:0000313" key="3">
    <source>
        <dbReference type="EMBL" id="KAF5473987.1"/>
    </source>
</evidence>
<dbReference type="InterPro" id="IPR001660">
    <property type="entry name" value="SAM"/>
</dbReference>
<dbReference type="Gramene" id="Jr03_03130_p1">
    <property type="protein sequence ID" value="cds.Jr03_03130_p1"/>
    <property type="gene ID" value="Jr03_03130"/>
</dbReference>
<proteinExistence type="predicted"/>
<gene>
    <name evidence="3" type="ORF">F2P56_005932</name>
</gene>
<dbReference type="Gene3D" id="1.10.150.50">
    <property type="entry name" value="Transcription Factor, Ets-1"/>
    <property type="match status" value="1"/>
</dbReference>
<dbReference type="SUPFAM" id="SSF47769">
    <property type="entry name" value="SAM/Pointed domain"/>
    <property type="match status" value="1"/>
</dbReference>
<reference evidence="3" key="1">
    <citation type="submission" date="2015-10" db="EMBL/GenBank/DDBJ databases">
        <authorList>
            <person name="Martinez-Garcia P.J."/>
            <person name="Crepeau M.W."/>
            <person name="Puiu D."/>
            <person name="Gonzalez-Ibeas D."/>
            <person name="Whalen J."/>
            <person name="Stevens K."/>
            <person name="Paul R."/>
            <person name="Butterfield T."/>
            <person name="Britton M."/>
            <person name="Reagan R."/>
            <person name="Chakraborty S."/>
            <person name="Walawage S.L."/>
            <person name="Vasquez-Gross H.A."/>
            <person name="Cardeno C."/>
            <person name="Famula R."/>
            <person name="Pratt K."/>
            <person name="Kuruganti S."/>
            <person name="Aradhya M.K."/>
            <person name="Leslie C.A."/>
            <person name="Dandekar A.M."/>
            <person name="Salzberg S.L."/>
            <person name="Wegrzyn J.L."/>
            <person name="Langley C.H."/>
            <person name="Neale D.B."/>
        </authorList>
    </citation>
    <scope>NUCLEOTIDE SEQUENCE</scope>
    <source>
        <tissue evidence="3">Leaves</tissue>
    </source>
</reference>
<dbReference type="PANTHER" id="PTHR10627:SF68">
    <property type="entry name" value="F26K24.15 PROTEIN-RELATED"/>
    <property type="match status" value="1"/>
</dbReference>
<evidence type="ECO:0000259" key="2">
    <source>
        <dbReference type="PROSITE" id="PS50105"/>
    </source>
</evidence>